<proteinExistence type="predicted"/>
<accession>A0AAV2BVA9</accession>
<sequence length="71" mass="7803">MSQRAFLHFRPGEESVTSHPNHRTCSHQTGQNRLWVRGESSSGPNRWATVGSSGCCERPPGNGEGDRLSPQ</sequence>
<organism evidence="2 3">
    <name type="scientific">Larinioides sclopetarius</name>
    <dbReference type="NCBI Taxonomy" id="280406"/>
    <lineage>
        <taxon>Eukaryota</taxon>
        <taxon>Metazoa</taxon>
        <taxon>Ecdysozoa</taxon>
        <taxon>Arthropoda</taxon>
        <taxon>Chelicerata</taxon>
        <taxon>Arachnida</taxon>
        <taxon>Araneae</taxon>
        <taxon>Araneomorphae</taxon>
        <taxon>Entelegynae</taxon>
        <taxon>Araneoidea</taxon>
        <taxon>Araneidae</taxon>
        <taxon>Larinioides</taxon>
    </lineage>
</organism>
<evidence type="ECO:0000256" key="1">
    <source>
        <dbReference type="SAM" id="MobiDB-lite"/>
    </source>
</evidence>
<protein>
    <submittedName>
        <fullName evidence="2">Uncharacterized protein</fullName>
    </submittedName>
</protein>
<dbReference type="EMBL" id="CAXIEN010000513">
    <property type="protein sequence ID" value="CAL1299670.1"/>
    <property type="molecule type" value="Genomic_DNA"/>
</dbReference>
<dbReference type="Proteomes" id="UP001497382">
    <property type="component" value="Unassembled WGS sequence"/>
</dbReference>
<evidence type="ECO:0000313" key="2">
    <source>
        <dbReference type="EMBL" id="CAL1299670.1"/>
    </source>
</evidence>
<evidence type="ECO:0000313" key="3">
    <source>
        <dbReference type="Proteomes" id="UP001497382"/>
    </source>
</evidence>
<name>A0AAV2BVA9_9ARAC</name>
<keyword evidence="3" id="KW-1185">Reference proteome</keyword>
<feature type="region of interest" description="Disordered" evidence="1">
    <location>
        <begin position="1"/>
        <end position="71"/>
    </location>
</feature>
<gene>
    <name evidence="2" type="ORF">LARSCL_LOCUS21495</name>
</gene>
<dbReference type="AlphaFoldDB" id="A0AAV2BVA9"/>
<reference evidence="2 3" key="1">
    <citation type="submission" date="2024-04" db="EMBL/GenBank/DDBJ databases">
        <authorList>
            <person name="Rising A."/>
            <person name="Reimegard J."/>
            <person name="Sonavane S."/>
            <person name="Akerstrom W."/>
            <person name="Nylinder S."/>
            <person name="Hedman E."/>
            <person name="Kallberg Y."/>
        </authorList>
    </citation>
    <scope>NUCLEOTIDE SEQUENCE [LARGE SCALE GENOMIC DNA]</scope>
</reference>
<comment type="caution">
    <text evidence="2">The sequence shown here is derived from an EMBL/GenBank/DDBJ whole genome shotgun (WGS) entry which is preliminary data.</text>
</comment>